<reference evidence="1 2" key="1">
    <citation type="journal article" date="2019" name="Sci. Rep.">
        <title>Orb-weaving spider Araneus ventricosus genome elucidates the spidroin gene catalogue.</title>
        <authorList>
            <person name="Kono N."/>
            <person name="Nakamura H."/>
            <person name="Ohtoshi R."/>
            <person name="Moran D.A.P."/>
            <person name="Shinohara A."/>
            <person name="Yoshida Y."/>
            <person name="Fujiwara M."/>
            <person name="Mori M."/>
            <person name="Tomita M."/>
            <person name="Arakawa K."/>
        </authorList>
    </citation>
    <scope>NUCLEOTIDE SEQUENCE [LARGE SCALE GENOMIC DNA]</scope>
</reference>
<keyword evidence="2" id="KW-1185">Reference proteome</keyword>
<evidence type="ECO:0000313" key="1">
    <source>
        <dbReference type="EMBL" id="GBM02073.1"/>
    </source>
</evidence>
<accession>A0A4Y2CCJ6</accession>
<dbReference type="EMBL" id="BGPR01000176">
    <property type="protein sequence ID" value="GBM02073.1"/>
    <property type="molecule type" value="Genomic_DNA"/>
</dbReference>
<evidence type="ECO:0000313" key="2">
    <source>
        <dbReference type="Proteomes" id="UP000499080"/>
    </source>
</evidence>
<proteinExistence type="predicted"/>
<organism evidence="1 2">
    <name type="scientific">Araneus ventricosus</name>
    <name type="common">Orbweaver spider</name>
    <name type="synonym">Epeira ventricosa</name>
    <dbReference type="NCBI Taxonomy" id="182803"/>
    <lineage>
        <taxon>Eukaryota</taxon>
        <taxon>Metazoa</taxon>
        <taxon>Ecdysozoa</taxon>
        <taxon>Arthropoda</taxon>
        <taxon>Chelicerata</taxon>
        <taxon>Arachnida</taxon>
        <taxon>Araneae</taxon>
        <taxon>Araneomorphae</taxon>
        <taxon>Entelegynae</taxon>
        <taxon>Araneoidea</taxon>
        <taxon>Araneidae</taxon>
        <taxon>Araneus</taxon>
    </lineage>
</organism>
<protein>
    <submittedName>
        <fullName evidence="1">Uncharacterized protein</fullName>
    </submittedName>
</protein>
<dbReference type="Proteomes" id="UP000499080">
    <property type="component" value="Unassembled WGS sequence"/>
</dbReference>
<sequence length="131" mass="14705">MPQNGCCASPSGQIFVSAHIPDRGSLPPDTPLLEETDPYLCCTWRKISSNPTVASNSLLKRTPVYQLLNNNRAQPEGGIHKDGHSRVLHSTQIGSLRAQTDRKCENPMRIEWCGRKFEYPIILDIEPLHLE</sequence>
<gene>
    <name evidence="1" type="ORF">AVEN_209759_1</name>
</gene>
<dbReference type="AlphaFoldDB" id="A0A4Y2CCJ6"/>
<name>A0A4Y2CCJ6_ARAVE</name>
<comment type="caution">
    <text evidence="1">The sequence shown here is derived from an EMBL/GenBank/DDBJ whole genome shotgun (WGS) entry which is preliminary data.</text>
</comment>